<evidence type="ECO:0000259" key="4">
    <source>
        <dbReference type="Pfam" id="PF13193"/>
    </source>
</evidence>
<keyword evidence="2" id="KW-0436">Ligase</keyword>
<dbReference type="OrthoDB" id="1898221at2759"/>
<feature type="domain" description="AMP-binding enzyme C-terminal" evidence="4">
    <location>
        <begin position="364"/>
        <end position="444"/>
    </location>
</feature>
<dbReference type="EMBL" id="CAJVPY010007218">
    <property type="protein sequence ID" value="CAG8677106.1"/>
    <property type="molecule type" value="Genomic_DNA"/>
</dbReference>
<dbReference type="Pfam" id="PF13193">
    <property type="entry name" value="AMP-binding_C"/>
    <property type="match status" value="1"/>
</dbReference>
<feature type="domain" description="AMP-dependent synthetase/ligase" evidence="3">
    <location>
        <begin position="254"/>
        <end position="313"/>
    </location>
</feature>
<feature type="non-terminal residue" evidence="5">
    <location>
        <position position="462"/>
    </location>
</feature>
<dbReference type="Pfam" id="PF00501">
    <property type="entry name" value="AMP-binding"/>
    <property type="match status" value="2"/>
</dbReference>
<keyword evidence="6" id="KW-1185">Reference proteome</keyword>
<protein>
    <submittedName>
        <fullName evidence="5">23571_t:CDS:1</fullName>
    </submittedName>
</protein>
<proteinExistence type="inferred from homology"/>
<dbReference type="PANTHER" id="PTHR24096:SF149">
    <property type="entry name" value="AMP-BINDING DOMAIN-CONTAINING PROTEIN-RELATED"/>
    <property type="match status" value="1"/>
</dbReference>
<sequence length="462" mass="51646">MVFNSDIKTSQDGVFHYVTGSKIPDNKIIYLDGTTNKGYTFGQFKSESKKFAAGLQDKVGFKHGGKVTLVDPKYVASELSFQLVDSGASILIVHPNLLETAITASKEINIHNIKIFLFGDNEISGYKPFRSELIRKREIEPIYYTPEDANSTTAYICYSSGTTGKQKGVEITHTNFVANLAQLYSIEKDLGPHSILAGVLGATVVIFPNYNIETFCFYIEKYKIDYVYAAPPIILDLVNYSDAIEYLSSVKMIAYGLTEALIICYSDSNNIIAGSCGTPLPNIKVKILSADGNGPNKHGELCVHSPAVMKGYLKNSEATNTAFDNYGFLHTGDYARVDDQGNYYIVGRIKELIKYKRFSVAPAELESILLKHEKIFDAAVIGFYSEKDQTELPIAYIVLKSEENENNKSLKNEIIQYVNSKVAPHKKIRDLLFINKIPKNKSGKILRRELRELLLVNMSRIK</sequence>
<evidence type="ECO:0000256" key="2">
    <source>
        <dbReference type="ARBA" id="ARBA00022598"/>
    </source>
</evidence>
<dbReference type="AlphaFoldDB" id="A0A9N9EHA4"/>
<evidence type="ECO:0000256" key="1">
    <source>
        <dbReference type="ARBA" id="ARBA00006432"/>
    </source>
</evidence>
<dbReference type="InterPro" id="IPR042099">
    <property type="entry name" value="ANL_N_sf"/>
</dbReference>
<dbReference type="InterPro" id="IPR000873">
    <property type="entry name" value="AMP-dep_synth/lig_dom"/>
</dbReference>
<evidence type="ECO:0000259" key="3">
    <source>
        <dbReference type="Pfam" id="PF00501"/>
    </source>
</evidence>
<comment type="caution">
    <text evidence="5">The sequence shown here is derived from an EMBL/GenBank/DDBJ whole genome shotgun (WGS) entry which is preliminary data.</text>
</comment>
<comment type="similarity">
    <text evidence="1">Belongs to the ATP-dependent AMP-binding enzyme family.</text>
</comment>
<dbReference type="Proteomes" id="UP000789405">
    <property type="component" value="Unassembled WGS sequence"/>
</dbReference>
<organism evidence="5 6">
    <name type="scientific">Dentiscutata erythropus</name>
    <dbReference type="NCBI Taxonomy" id="1348616"/>
    <lineage>
        <taxon>Eukaryota</taxon>
        <taxon>Fungi</taxon>
        <taxon>Fungi incertae sedis</taxon>
        <taxon>Mucoromycota</taxon>
        <taxon>Glomeromycotina</taxon>
        <taxon>Glomeromycetes</taxon>
        <taxon>Diversisporales</taxon>
        <taxon>Gigasporaceae</taxon>
        <taxon>Dentiscutata</taxon>
    </lineage>
</organism>
<name>A0A9N9EHA4_9GLOM</name>
<dbReference type="Gene3D" id="3.30.300.30">
    <property type="match status" value="1"/>
</dbReference>
<evidence type="ECO:0000313" key="5">
    <source>
        <dbReference type="EMBL" id="CAG8677106.1"/>
    </source>
</evidence>
<feature type="domain" description="AMP-dependent synthetase/ligase" evidence="3">
    <location>
        <begin position="62"/>
        <end position="253"/>
    </location>
</feature>
<dbReference type="GO" id="GO:0016405">
    <property type="term" value="F:CoA-ligase activity"/>
    <property type="evidence" value="ECO:0007669"/>
    <property type="project" value="TreeGrafter"/>
</dbReference>
<evidence type="ECO:0000313" key="6">
    <source>
        <dbReference type="Proteomes" id="UP000789405"/>
    </source>
</evidence>
<dbReference type="InterPro" id="IPR045851">
    <property type="entry name" value="AMP-bd_C_sf"/>
</dbReference>
<dbReference type="PANTHER" id="PTHR24096">
    <property type="entry name" value="LONG-CHAIN-FATTY-ACID--COA LIGASE"/>
    <property type="match status" value="1"/>
</dbReference>
<dbReference type="InterPro" id="IPR025110">
    <property type="entry name" value="AMP-bd_C"/>
</dbReference>
<reference evidence="5" key="1">
    <citation type="submission" date="2021-06" db="EMBL/GenBank/DDBJ databases">
        <authorList>
            <person name="Kallberg Y."/>
            <person name="Tangrot J."/>
            <person name="Rosling A."/>
        </authorList>
    </citation>
    <scope>NUCLEOTIDE SEQUENCE</scope>
    <source>
        <strain evidence="5">MA453B</strain>
    </source>
</reference>
<accession>A0A9N9EHA4</accession>
<dbReference type="Gene3D" id="3.40.50.12780">
    <property type="entry name" value="N-terminal domain of ligase-like"/>
    <property type="match status" value="1"/>
</dbReference>
<dbReference type="SUPFAM" id="SSF56801">
    <property type="entry name" value="Acetyl-CoA synthetase-like"/>
    <property type="match status" value="1"/>
</dbReference>
<gene>
    <name evidence="5" type="ORF">DERYTH_LOCUS11577</name>
</gene>